<proteinExistence type="inferred from homology"/>
<evidence type="ECO:0000256" key="2">
    <source>
        <dbReference type="ARBA" id="ARBA00022670"/>
    </source>
</evidence>
<dbReference type="AlphaFoldDB" id="A0A5J5F0D8"/>
<dbReference type="GO" id="GO:0019784">
    <property type="term" value="F:deNEDDylase activity"/>
    <property type="evidence" value="ECO:0007669"/>
    <property type="project" value="InterPro"/>
</dbReference>
<evidence type="ECO:0000256" key="3">
    <source>
        <dbReference type="ARBA" id="ARBA00022801"/>
    </source>
</evidence>
<keyword evidence="7" id="KW-1185">Reference proteome</keyword>
<evidence type="ECO:0000256" key="4">
    <source>
        <dbReference type="ARBA" id="ARBA00022807"/>
    </source>
</evidence>
<evidence type="ECO:0000313" key="6">
    <source>
        <dbReference type="EMBL" id="KAA8909323.1"/>
    </source>
</evidence>
<dbReference type="GO" id="GO:0000338">
    <property type="term" value="P:protein deneddylation"/>
    <property type="evidence" value="ECO:0007669"/>
    <property type="project" value="TreeGrafter"/>
</dbReference>
<organism evidence="6 7">
    <name type="scientific">Sphaerosporella brunnea</name>
    <dbReference type="NCBI Taxonomy" id="1250544"/>
    <lineage>
        <taxon>Eukaryota</taxon>
        <taxon>Fungi</taxon>
        <taxon>Dikarya</taxon>
        <taxon>Ascomycota</taxon>
        <taxon>Pezizomycotina</taxon>
        <taxon>Pezizomycetes</taxon>
        <taxon>Pezizales</taxon>
        <taxon>Pyronemataceae</taxon>
        <taxon>Sphaerosporella</taxon>
    </lineage>
</organism>
<dbReference type="Gene3D" id="3.40.395.10">
    <property type="entry name" value="Adenoviral Proteinase, Chain A"/>
    <property type="match status" value="1"/>
</dbReference>
<comment type="similarity">
    <text evidence="1">Belongs to the peptidase C48 family.</text>
</comment>
<keyword evidence="3" id="KW-0378">Hydrolase</keyword>
<dbReference type="GO" id="GO:0006508">
    <property type="term" value="P:proteolysis"/>
    <property type="evidence" value="ECO:0007669"/>
    <property type="project" value="UniProtKB-KW"/>
</dbReference>
<reference evidence="6 7" key="1">
    <citation type="submission" date="2019-09" db="EMBL/GenBank/DDBJ databases">
        <title>Draft genome of the ectomycorrhizal ascomycete Sphaerosporella brunnea.</title>
        <authorList>
            <consortium name="DOE Joint Genome Institute"/>
            <person name="Benucci G.M."/>
            <person name="Marozzi G."/>
            <person name="Antonielli L."/>
            <person name="Sanchez S."/>
            <person name="Marco P."/>
            <person name="Wang X."/>
            <person name="Falini L.B."/>
            <person name="Barry K."/>
            <person name="Haridas S."/>
            <person name="Lipzen A."/>
            <person name="Labutti K."/>
            <person name="Grigoriev I.V."/>
            <person name="Murat C."/>
            <person name="Martin F."/>
            <person name="Albertini E."/>
            <person name="Donnini D."/>
            <person name="Bonito G."/>
        </authorList>
    </citation>
    <scope>NUCLEOTIDE SEQUENCE [LARGE SCALE GENOMIC DNA]</scope>
    <source>
        <strain evidence="6 7">Sb_GMNB300</strain>
    </source>
</reference>
<dbReference type="PROSITE" id="PS50600">
    <property type="entry name" value="ULP_PROTEASE"/>
    <property type="match status" value="1"/>
</dbReference>
<dbReference type="InParanoid" id="A0A5J5F0D8"/>
<dbReference type="InterPro" id="IPR038765">
    <property type="entry name" value="Papain-like_cys_pep_sf"/>
</dbReference>
<keyword evidence="2 6" id="KW-0645">Protease</keyword>
<evidence type="ECO:0000259" key="5">
    <source>
        <dbReference type="PROSITE" id="PS50600"/>
    </source>
</evidence>
<dbReference type="InterPro" id="IPR044613">
    <property type="entry name" value="Nep1/2-like"/>
</dbReference>
<dbReference type="EMBL" id="VXIS01000059">
    <property type="protein sequence ID" value="KAA8909323.1"/>
    <property type="molecule type" value="Genomic_DNA"/>
</dbReference>
<accession>A0A5J5F0D8</accession>
<dbReference type="OrthoDB" id="5065855at2759"/>
<name>A0A5J5F0D8_9PEZI</name>
<keyword evidence="4" id="KW-0788">Thiol protease</keyword>
<dbReference type="SUPFAM" id="SSF54001">
    <property type="entry name" value="Cysteine proteinases"/>
    <property type="match status" value="1"/>
</dbReference>
<dbReference type="Pfam" id="PF02902">
    <property type="entry name" value="Peptidase_C48"/>
    <property type="match status" value="1"/>
</dbReference>
<sequence>MSAQPSPGALFLSYGEVRVVYQDYQSLAPGQWLTDTVLEFWETYLEFEELSKHPASRVLFIRPALVAMIRHVDQAKDAIMPLLEDCHDATHLFIPVNDGGSTTSGSHWSLLVLSMNDRVAFHYDSVCNYHHSTAVTIIQNLGSVLGLDLKLVEMKNTPQQDNTWDCGVYVLWAMKHLLVRRLLAVDRDKLVDMCLRGKRLNPEKMRTEVIAVMDALRKQACRRASPQ</sequence>
<dbReference type="GO" id="GO:0008234">
    <property type="term" value="F:cysteine-type peptidase activity"/>
    <property type="evidence" value="ECO:0007669"/>
    <property type="project" value="UniProtKB-KW"/>
</dbReference>
<dbReference type="PANTHER" id="PTHR46468">
    <property type="entry name" value="SENTRIN-SPECIFIC PROTEASE 8"/>
    <property type="match status" value="1"/>
</dbReference>
<dbReference type="InterPro" id="IPR003653">
    <property type="entry name" value="Peptidase_C48_C"/>
</dbReference>
<evidence type="ECO:0000313" key="7">
    <source>
        <dbReference type="Proteomes" id="UP000326924"/>
    </source>
</evidence>
<dbReference type="PANTHER" id="PTHR46468:SF1">
    <property type="entry name" value="SENTRIN-SPECIFIC PROTEASE 8"/>
    <property type="match status" value="1"/>
</dbReference>
<protein>
    <submittedName>
        <fullName evidence="6">Ulp1 protease family protein</fullName>
    </submittedName>
</protein>
<gene>
    <name evidence="6" type="ORF">FN846DRAFT_942838</name>
</gene>
<evidence type="ECO:0000256" key="1">
    <source>
        <dbReference type="ARBA" id="ARBA00005234"/>
    </source>
</evidence>
<dbReference type="Proteomes" id="UP000326924">
    <property type="component" value="Unassembled WGS sequence"/>
</dbReference>
<feature type="domain" description="Ubiquitin-like protease family profile" evidence="5">
    <location>
        <begin position="17"/>
        <end position="177"/>
    </location>
</feature>
<comment type="caution">
    <text evidence="6">The sequence shown here is derived from an EMBL/GenBank/DDBJ whole genome shotgun (WGS) entry which is preliminary data.</text>
</comment>